<feature type="transmembrane region" description="Helical" evidence="2">
    <location>
        <begin position="29"/>
        <end position="49"/>
    </location>
</feature>
<proteinExistence type="predicted"/>
<keyword evidence="2" id="KW-0472">Membrane</keyword>
<accession>A0AAJ4UVA6</accession>
<evidence type="ECO:0000313" key="3">
    <source>
        <dbReference type="EMBL" id="RNJ25778.1"/>
    </source>
</evidence>
<evidence type="ECO:0000256" key="1">
    <source>
        <dbReference type="SAM" id="MobiDB-lite"/>
    </source>
</evidence>
<dbReference type="Pfam" id="PF04186">
    <property type="entry name" value="FxsA"/>
    <property type="match status" value="1"/>
</dbReference>
<reference evidence="3 4" key="1">
    <citation type="submission" date="2018-11" db="EMBL/GenBank/DDBJ databases">
        <title>Genome sequences of Natronomonas sp. CBA1133.</title>
        <authorList>
            <person name="Roh S.W."/>
            <person name="Cha I.-T."/>
        </authorList>
    </citation>
    <scope>NUCLEOTIDE SEQUENCE [LARGE SCALE GENOMIC DNA]</scope>
    <source>
        <strain evidence="3 4">CBA1133</strain>
    </source>
</reference>
<dbReference type="NCBIfam" id="NF008528">
    <property type="entry name" value="PRK11463.1-2"/>
    <property type="match status" value="1"/>
</dbReference>
<keyword evidence="2" id="KW-0812">Transmembrane</keyword>
<comment type="caution">
    <text evidence="3">The sequence shown here is derived from an EMBL/GenBank/DDBJ whole genome shotgun (WGS) entry which is preliminary data.</text>
</comment>
<organism evidence="3 4">
    <name type="scientific">Halosegnis longus</name>
    <dbReference type="NCBI Taxonomy" id="2216012"/>
    <lineage>
        <taxon>Archaea</taxon>
        <taxon>Methanobacteriati</taxon>
        <taxon>Methanobacteriota</taxon>
        <taxon>Stenosarchaea group</taxon>
        <taxon>Halobacteria</taxon>
        <taxon>Halobacteriales</taxon>
        <taxon>Natronomonadaceae</taxon>
        <taxon>Halosegnis</taxon>
    </lineage>
</organism>
<dbReference type="EMBL" id="RJJC01000001">
    <property type="protein sequence ID" value="RNJ25778.1"/>
    <property type="molecule type" value="Genomic_DNA"/>
</dbReference>
<dbReference type="RefSeq" id="WP_123123815.1">
    <property type="nucleotide sequence ID" value="NZ_RJJC01000001.1"/>
</dbReference>
<dbReference type="InterPro" id="IPR007313">
    <property type="entry name" value="FxsA"/>
</dbReference>
<dbReference type="AlphaFoldDB" id="A0AAJ4UVA6"/>
<name>A0AAJ4UVA6_9EURY</name>
<evidence type="ECO:0000256" key="2">
    <source>
        <dbReference type="SAM" id="Phobius"/>
    </source>
</evidence>
<dbReference type="GO" id="GO:0016020">
    <property type="term" value="C:membrane"/>
    <property type="evidence" value="ECO:0007669"/>
    <property type="project" value="InterPro"/>
</dbReference>
<keyword evidence="2" id="KW-1133">Transmembrane helix</keyword>
<keyword evidence="4" id="KW-1185">Reference proteome</keyword>
<feature type="region of interest" description="Disordered" evidence="1">
    <location>
        <begin position="145"/>
        <end position="188"/>
    </location>
</feature>
<protein>
    <submittedName>
        <fullName evidence="3">Membrane protein FxsA</fullName>
    </submittedName>
</protein>
<feature type="compositionally biased region" description="Gly residues" evidence="1">
    <location>
        <begin position="146"/>
        <end position="164"/>
    </location>
</feature>
<sequence length="188" mass="19485">MKIDFRVIALLLLVPLLDAMLLAVLATRLSLVAIVALVVLTALVGMVLVRAEGRRTLARLQRKLATGEMPTNEVVDGALLLIAGAMFLTPGLVTDFVALLLALPPTRYPARIVVKKYVVTPYLDAKTGGFATGNVYMGGFPNDGDGSAGPGAGTGPSGGAGPGAGSQSTDGDTIDMDGDEYRNVDDDR</sequence>
<gene>
    <name evidence="3" type="primary">fxsA</name>
    <name evidence="3" type="ORF">Nmn1133_03105</name>
</gene>
<dbReference type="Proteomes" id="UP000270581">
    <property type="component" value="Unassembled WGS sequence"/>
</dbReference>
<dbReference type="PANTHER" id="PTHR35335">
    <property type="entry name" value="UPF0716 PROTEIN FXSA"/>
    <property type="match status" value="1"/>
</dbReference>
<feature type="compositionally biased region" description="Basic and acidic residues" evidence="1">
    <location>
        <begin position="179"/>
        <end position="188"/>
    </location>
</feature>
<feature type="transmembrane region" description="Helical" evidence="2">
    <location>
        <begin position="78"/>
        <end position="103"/>
    </location>
</feature>
<dbReference type="PANTHER" id="PTHR35335:SF1">
    <property type="entry name" value="UPF0716 PROTEIN FXSA"/>
    <property type="match status" value="1"/>
</dbReference>
<evidence type="ECO:0000313" key="4">
    <source>
        <dbReference type="Proteomes" id="UP000270581"/>
    </source>
</evidence>